<gene>
    <name evidence="2" type="ORF">LTR84_002675</name>
</gene>
<name>A0AAV9NB65_9EURO</name>
<feature type="compositionally biased region" description="Polar residues" evidence="1">
    <location>
        <begin position="31"/>
        <end position="84"/>
    </location>
</feature>
<feature type="compositionally biased region" description="Polar residues" evidence="1">
    <location>
        <begin position="91"/>
        <end position="106"/>
    </location>
</feature>
<dbReference type="RefSeq" id="XP_064705886.1">
    <property type="nucleotide sequence ID" value="XM_064846276.1"/>
</dbReference>
<comment type="caution">
    <text evidence="2">The sequence shown here is derived from an EMBL/GenBank/DDBJ whole genome shotgun (WGS) entry which is preliminary data.</text>
</comment>
<proteinExistence type="predicted"/>
<dbReference type="GeneID" id="89970874"/>
<feature type="region of interest" description="Disordered" evidence="1">
    <location>
        <begin position="30"/>
        <end position="157"/>
    </location>
</feature>
<evidence type="ECO:0000313" key="2">
    <source>
        <dbReference type="EMBL" id="KAK5051872.1"/>
    </source>
</evidence>
<accession>A0AAV9NB65</accession>
<feature type="compositionally biased region" description="Basic and acidic residues" evidence="1">
    <location>
        <begin position="132"/>
        <end position="157"/>
    </location>
</feature>
<sequence>MSATRMIFAARYAMPYTSRAGARLSLRLAPTATSNDSGNAPLQRRSYANKQNMQSTAGQASPGTASNVTETGPGSASSEQQSVKASRGKDSSSGVQESPDSASLATPVSGPKGSGTGQQEDDADVQGAFKQDPGKSRDEKRENVEKMGERKLDPADE</sequence>
<dbReference type="AlphaFoldDB" id="A0AAV9NB65"/>
<organism evidence="2 3">
    <name type="scientific">Exophiala bonariae</name>
    <dbReference type="NCBI Taxonomy" id="1690606"/>
    <lineage>
        <taxon>Eukaryota</taxon>
        <taxon>Fungi</taxon>
        <taxon>Dikarya</taxon>
        <taxon>Ascomycota</taxon>
        <taxon>Pezizomycotina</taxon>
        <taxon>Eurotiomycetes</taxon>
        <taxon>Chaetothyriomycetidae</taxon>
        <taxon>Chaetothyriales</taxon>
        <taxon>Herpotrichiellaceae</taxon>
        <taxon>Exophiala</taxon>
    </lineage>
</organism>
<reference evidence="2 3" key="1">
    <citation type="submission" date="2023-08" db="EMBL/GenBank/DDBJ databases">
        <title>Black Yeasts Isolated from many extreme environments.</title>
        <authorList>
            <person name="Coleine C."/>
            <person name="Stajich J.E."/>
            <person name="Selbmann L."/>
        </authorList>
    </citation>
    <scope>NUCLEOTIDE SEQUENCE [LARGE SCALE GENOMIC DNA]</scope>
    <source>
        <strain evidence="2 3">CCFEE 5792</strain>
    </source>
</reference>
<dbReference type="EMBL" id="JAVRRD010000014">
    <property type="protein sequence ID" value="KAK5051872.1"/>
    <property type="molecule type" value="Genomic_DNA"/>
</dbReference>
<evidence type="ECO:0000313" key="3">
    <source>
        <dbReference type="Proteomes" id="UP001358417"/>
    </source>
</evidence>
<dbReference type="Proteomes" id="UP001358417">
    <property type="component" value="Unassembled WGS sequence"/>
</dbReference>
<protein>
    <submittedName>
        <fullName evidence="2">Uncharacterized protein</fullName>
    </submittedName>
</protein>
<keyword evidence="3" id="KW-1185">Reference proteome</keyword>
<evidence type="ECO:0000256" key="1">
    <source>
        <dbReference type="SAM" id="MobiDB-lite"/>
    </source>
</evidence>